<feature type="domain" description="PAS" evidence="4">
    <location>
        <begin position="73"/>
        <end position="104"/>
    </location>
</feature>
<comment type="caution">
    <text evidence="5">The sequence shown here is derived from an EMBL/GenBank/DDBJ whole genome shotgun (WGS) entry which is preliminary data.</text>
</comment>
<keyword evidence="6" id="KW-1185">Reference proteome</keyword>
<keyword evidence="3" id="KW-0157">Chromophore</keyword>
<dbReference type="InterPro" id="IPR035965">
    <property type="entry name" value="PAS-like_dom_sf"/>
</dbReference>
<dbReference type="PANTHER" id="PTHR47429:SF2">
    <property type="entry name" value="PROTEIN TWIN LOV 1"/>
    <property type="match status" value="1"/>
</dbReference>
<dbReference type="EMBL" id="JALNUB010000001">
    <property type="protein sequence ID" value="MCK8140296.1"/>
    <property type="molecule type" value="Genomic_DNA"/>
</dbReference>
<evidence type="ECO:0000313" key="5">
    <source>
        <dbReference type="EMBL" id="MCK8140296.1"/>
    </source>
</evidence>
<dbReference type="CDD" id="cd00130">
    <property type="entry name" value="PAS"/>
    <property type="match status" value="1"/>
</dbReference>
<keyword evidence="1" id="KW-0285">Flavoprotein</keyword>
<proteinExistence type="predicted"/>
<dbReference type="PROSITE" id="PS50112">
    <property type="entry name" value="PAS"/>
    <property type="match status" value="1"/>
</dbReference>
<accession>A0A9X1XRG1</accession>
<dbReference type="Proteomes" id="UP001139260">
    <property type="component" value="Unassembled WGS sequence"/>
</dbReference>
<evidence type="ECO:0000256" key="1">
    <source>
        <dbReference type="ARBA" id="ARBA00022630"/>
    </source>
</evidence>
<name>A0A9X1XRG1_9FLAO</name>
<evidence type="ECO:0000313" key="6">
    <source>
        <dbReference type="Proteomes" id="UP001139260"/>
    </source>
</evidence>
<keyword evidence="2" id="KW-0288">FMN</keyword>
<dbReference type="Pfam" id="PF13426">
    <property type="entry name" value="PAS_9"/>
    <property type="match status" value="1"/>
</dbReference>
<dbReference type="PANTHER" id="PTHR47429">
    <property type="entry name" value="PROTEIN TWIN LOV 1"/>
    <property type="match status" value="1"/>
</dbReference>
<dbReference type="RefSeq" id="WP_248427177.1">
    <property type="nucleotide sequence ID" value="NZ_JALNUB010000001.1"/>
</dbReference>
<evidence type="ECO:0000259" key="4">
    <source>
        <dbReference type="PROSITE" id="PS50112"/>
    </source>
</evidence>
<dbReference type="AlphaFoldDB" id="A0A9X1XRG1"/>
<organism evidence="5 6">
    <name type="scientific">Flavobacterium pygoscelis</name>
    <dbReference type="NCBI Taxonomy" id="2893176"/>
    <lineage>
        <taxon>Bacteria</taxon>
        <taxon>Pseudomonadati</taxon>
        <taxon>Bacteroidota</taxon>
        <taxon>Flavobacteriia</taxon>
        <taxon>Flavobacteriales</taxon>
        <taxon>Flavobacteriaceae</taxon>
        <taxon>Flavobacterium</taxon>
    </lineage>
</organism>
<dbReference type="SUPFAM" id="SSF55785">
    <property type="entry name" value="PYP-like sensor domain (PAS domain)"/>
    <property type="match status" value="1"/>
</dbReference>
<evidence type="ECO:0000256" key="3">
    <source>
        <dbReference type="ARBA" id="ARBA00022991"/>
    </source>
</evidence>
<evidence type="ECO:0000256" key="2">
    <source>
        <dbReference type="ARBA" id="ARBA00022643"/>
    </source>
</evidence>
<dbReference type="Gene3D" id="3.30.450.20">
    <property type="entry name" value="PAS domain"/>
    <property type="match status" value="1"/>
</dbReference>
<protein>
    <submittedName>
        <fullName evidence="5">PAS domain-containing protein</fullName>
    </submittedName>
</protein>
<reference evidence="5" key="1">
    <citation type="submission" date="2022-04" db="EMBL/GenBank/DDBJ databases">
        <title>Flavobacterium pygoscelis sp. nov. isolated from Chinstrap chick (Pygoscelis antarcticus).</title>
        <authorList>
            <person name="Irgang R."/>
            <person name="Poblete-Morales M."/>
            <person name="Avendano-Herrera R."/>
        </authorList>
    </citation>
    <scope>NUCLEOTIDE SEQUENCE</scope>
    <source>
        <strain evidence="5">I-SCBP12n</strain>
    </source>
</reference>
<sequence length="171" mass="19680">MNDFRHYEEAVALYHGTLKNKSTPIYCWDFHNNFLDEVKNFFVDFNKLTLMASQNKWAENKWDLKNSLKEEVVIVTDATLKIVFASHGIKAMNGYNPEEVIGNSPRMFQGEATNAITSNEIRKAVLQLEPFEKTLINYKKNGETYVCLIKGFPVFNTKGELSHYIAFEKAA</sequence>
<gene>
    <name evidence="5" type="ORF">MW871_00170</name>
</gene>
<dbReference type="InterPro" id="IPR000014">
    <property type="entry name" value="PAS"/>
</dbReference>
<dbReference type="NCBIfam" id="TIGR00229">
    <property type="entry name" value="sensory_box"/>
    <property type="match status" value="1"/>
</dbReference>